<evidence type="ECO:0000256" key="1">
    <source>
        <dbReference type="SAM" id="MobiDB-lite"/>
    </source>
</evidence>
<evidence type="ECO:0000313" key="3">
    <source>
        <dbReference type="Proteomes" id="UP000023435"/>
    </source>
</evidence>
<sequence length="42" mass="4417">MTGRGACSVGDARIRNRGQGTARMGMTATPVTGVLPRRCRVV</sequence>
<gene>
    <name evidence="2" type="ORF">AZ78_1254</name>
</gene>
<reference evidence="2 3" key="1">
    <citation type="journal article" date="2014" name="Genome Announc.">
        <title>Draft Genome Sequence of Lysobacter capsici AZ78, a Bacterium Antagonistic to Plant-Pathogenic Oomycetes.</title>
        <authorList>
            <person name="Puopolo G."/>
            <person name="Sonego P."/>
            <person name="Engelen K."/>
            <person name="Pertot I."/>
        </authorList>
    </citation>
    <scope>NUCLEOTIDE SEQUENCE [LARGE SCALE GENOMIC DNA]</scope>
    <source>
        <strain evidence="2 3">AZ78</strain>
    </source>
</reference>
<evidence type="ECO:0000313" key="2">
    <source>
        <dbReference type="EMBL" id="KWS03705.1"/>
    </source>
</evidence>
<dbReference type="Proteomes" id="UP000023435">
    <property type="component" value="Unassembled WGS sequence"/>
</dbReference>
<organism evidence="2 3">
    <name type="scientific">Lysobacter capsici AZ78</name>
    <dbReference type="NCBI Taxonomy" id="1444315"/>
    <lineage>
        <taxon>Bacteria</taxon>
        <taxon>Pseudomonadati</taxon>
        <taxon>Pseudomonadota</taxon>
        <taxon>Gammaproteobacteria</taxon>
        <taxon>Lysobacterales</taxon>
        <taxon>Lysobacteraceae</taxon>
        <taxon>Lysobacter</taxon>
    </lineage>
</organism>
<accession>A0A108U6Z2</accession>
<dbReference type="AlphaFoldDB" id="A0A108U6Z2"/>
<name>A0A108U6Z2_9GAMM</name>
<protein>
    <submittedName>
        <fullName evidence="2">Uncharacterized protein</fullName>
    </submittedName>
</protein>
<comment type="caution">
    <text evidence="2">The sequence shown here is derived from an EMBL/GenBank/DDBJ whole genome shotgun (WGS) entry which is preliminary data.</text>
</comment>
<dbReference type="EMBL" id="JAJA02000001">
    <property type="protein sequence ID" value="KWS03705.1"/>
    <property type="molecule type" value="Genomic_DNA"/>
</dbReference>
<proteinExistence type="predicted"/>
<keyword evidence="3" id="KW-1185">Reference proteome</keyword>
<feature type="region of interest" description="Disordered" evidence="1">
    <location>
        <begin position="1"/>
        <end position="29"/>
    </location>
</feature>